<comment type="caution">
    <text evidence="3">The sequence shown here is derived from an EMBL/GenBank/DDBJ whole genome shotgun (WGS) entry which is preliminary data.</text>
</comment>
<dbReference type="PRINTS" id="PR00111">
    <property type="entry name" value="ABHYDROLASE"/>
</dbReference>
<evidence type="ECO:0000256" key="1">
    <source>
        <dbReference type="ARBA" id="ARBA00022801"/>
    </source>
</evidence>
<evidence type="ECO:0000313" key="4">
    <source>
        <dbReference type="Proteomes" id="UP000239736"/>
    </source>
</evidence>
<dbReference type="Pfam" id="PF00561">
    <property type="entry name" value="Abhydrolase_1"/>
    <property type="match status" value="1"/>
</dbReference>
<dbReference type="PANTHER" id="PTHR46118:SF4">
    <property type="entry name" value="PROTEIN ABHD11"/>
    <property type="match status" value="1"/>
</dbReference>
<dbReference type="InterPro" id="IPR000073">
    <property type="entry name" value="AB_hydrolase_1"/>
</dbReference>
<dbReference type="AlphaFoldDB" id="A0A2S5JKC9"/>
<dbReference type="InterPro" id="IPR000639">
    <property type="entry name" value="Epox_hydrolase-like"/>
</dbReference>
<evidence type="ECO:0000313" key="3">
    <source>
        <dbReference type="EMBL" id="PPB81851.1"/>
    </source>
</evidence>
<dbReference type="GO" id="GO:0052689">
    <property type="term" value="F:carboxylic ester hydrolase activity"/>
    <property type="evidence" value="ECO:0007669"/>
    <property type="project" value="TreeGrafter"/>
</dbReference>
<dbReference type="RefSeq" id="WP_104069689.1">
    <property type="nucleotide sequence ID" value="NZ_PRDS01000002.1"/>
</dbReference>
<sequence>MLNFDEYGATNPGTPIMIVHGLFGSARNWGAIARRLASDHRVIVPDMRNHGRSFHADTHRYEDLAADLAELIEHVGVPVDLVGHSMGGKAAMQLVLTRPDLLRRLVVADIAPVGYGHSQSHLIRAMRNLDLNGLTLRSEADKRLAADIESPQVRAFLLQSLDLKSDPPRWLLNLDVLDREMQHITGWPGTQGRFEKPTLFLAGANSDYVLPQHRDTIKDLFPHAVIARIADAGHWLHAEKPREFEDAVRTFLSTASV</sequence>
<keyword evidence="1" id="KW-0378">Hydrolase</keyword>
<dbReference type="OrthoDB" id="9808398at2"/>
<accession>A0A2S5JKC9</accession>
<reference evidence="3 4" key="1">
    <citation type="submission" date="2018-01" db="EMBL/GenBank/DDBJ databases">
        <title>Genomic Encyclopedia of Archaeal and Bacterial Type Strains, Phase II (KMG-II): from individual species to whole genera.</title>
        <authorList>
            <person name="Goeker M."/>
        </authorList>
    </citation>
    <scope>NUCLEOTIDE SEQUENCE [LARGE SCALE GENOMIC DNA]</scope>
    <source>
        <strain evidence="3 4">DSM 12048</strain>
    </source>
</reference>
<dbReference type="PANTHER" id="PTHR46118">
    <property type="entry name" value="PROTEIN ABHD11"/>
    <property type="match status" value="1"/>
</dbReference>
<dbReference type="EMBL" id="PRDS01000002">
    <property type="protein sequence ID" value="PPB81851.1"/>
    <property type="molecule type" value="Genomic_DNA"/>
</dbReference>
<organism evidence="3 4">
    <name type="scientific">Albidovulum inexpectatum</name>
    <dbReference type="NCBI Taxonomy" id="196587"/>
    <lineage>
        <taxon>Bacteria</taxon>
        <taxon>Pseudomonadati</taxon>
        <taxon>Pseudomonadota</taxon>
        <taxon>Alphaproteobacteria</taxon>
        <taxon>Rhodobacterales</taxon>
        <taxon>Paracoccaceae</taxon>
        <taxon>Albidovulum</taxon>
    </lineage>
</organism>
<gene>
    <name evidence="3" type="ORF">LV82_01068</name>
</gene>
<feature type="domain" description="AB hydrolase-1" evidence="2">
    <location>
        <begin position="15"/>
        <end position="241"/>
    </location>
</feature>
<dbReference type="PRINTS" id="PR00412">
    <property type="entry name" value="EPOXHYDRLASE"/>
</dbReference>
<evidence type="ECO:0000259" key="2">
    <source>
        <dbReference type="Pfam" id="PF00561"/>
    </source>
</evidence>
<name>A0A2S5JKC9_9RHOB</name>
<protein>
    <submittedName>
        <fullName evidence="3">Pimeloyl-ACP methyl ester carboxylesterase</fullName>
    </submittedName>
</protein>
<dbReference type="Proteomes" id="UP000239736">
    <property type="component" value="Unassembled WGS sequence"/>
</dbReference>
<proteinExistence type="predicted"/>
<keyword evidence="4" id="KW-1185">Reference proteome</keyword>
<dbReference type="Gene3D" id="3.40.50.1820">
    <property type="entry name" value="alpha/beta hydrolase"/>
    <property type="match status" value="1"/>
</dbReference>
<dbReference type="InterPro" id="IPR029058">
    <property type="entry name" value="AB_hydrolase_fold"/>
</dbReference>
<dbReference type="SUPFAM" id="SSF53474">
    <property type="entry name" value="alpha/beta-Hydrolases"/>
    <property type="match status" value="1"/>
</dbReference>